<dbReference type="InterPro" id="IPR029063">
    <property type="entry name" value="SAM-dependent_MTases_sf"/>
</dbReference>
<dbReference type="KEGG" id="tfr:BR63_13810"/>
<accession>A0A7G6E5B6</accession>
<name>A0A7G6E5B6_THEFR</name>
<dbReference type="Proteomes" id="UP000515847">
    <property type="component" value="Chromosome"/>
</dbReference>
<reference evidence="2 3" key="1">
    <citation type="journal article" date="2019" name="Front. Microbiol.">
        <title>Thermoanaerosceptrum fracticalcis gen. nov. sp. nov., a Novel Fumarate-Fermenting Microorganism From a Deep Fractured Carbonate Aquifer of the US Great Basin.</title>
        <authorList>
            <person name="Hamilton-Brehm S.D."/>
            <person name="Stewart L.E."/>
            <person name="Zavarin M."/>
            <person name="Caldwell M."/>
            <person name="Lawson P.A."/>
            <person name="Onstott T.C."/>
            <person name="Grzymski J."/>
            <person name="Neveux I."/>
            <person name="Lollar B.S."/>
            <person name="Russell C.E."/>
            <person name="Moser D.P."/>
        </authorList>
    </citation>
    <scope>NUCLEOTIDE SEQUENCE [LARGE SCALE GENOMIC DNA]</scope>
    <source>
        <strain evidence="2 3">DRI-13</strain>
    </source>
</reference>
<dbReference type="PANTHER" id="PTHR47739">
    <property type="entry name" value="TRNA1(VAL) (ADENINE(37)-N6)-METHYLTRANSFERASE"/>
    <property type="match status" value="1"/>
</dbReference>
<dbReference type="InterPro" id="IPR007848">
    <property type="entry name" value="Small_mtfrase_dom"/>
</dbReference>
<keyword evidence="2" id="KW-0489">Methyltransferase</keyword>
<dbReference type="GO" id="GO:0032259">
    <property type="term" value="P:methylation"/>
    <property type="evidence" value="ECO:0007669"/>
    <property type="project" value="UniProtKB-KW"/>
</dbReference>
<dbReference type="Pfam" id="PF05175">
    <property type="entry name" value="MTS"/>
    <property type="match status" value="1"/>
</dbReference>
<evidence type="ECO:0000259" key="1">
    <source>
        <dbReference type="Pfam" id="PF05175"/>
    </source>
</evidence>
<sequence>MDEVIIYPDETLDDLLIQGLRIIQKAKGFRFTLDSVLLSHFATVKEGDRVVDLGTGTGIIPLILSTRAKKLKLIGVELQAHMAEMALRSVKLNMLEGIIEILEGDLRNIHKIIGGGQYTLVTANPPYWSVAEGRPSPAETKALSRHEISCSLEDCIASASKLLNYQGRFALIHRSDRLIDIIGLLRRYQLEPRRMRLIHPYLGKCAQHVLLEARKSAPPELKVLPPLIIYEAPGKYKPEILRWYGKEEGKGGA</sequence>
<evidence type="ECO:0000313" key="3">
    <source>
        <dbReference type="Proteomes" id="UP000515847"/>
    </source>
</evidence>
<dbReference type="Gene3D" id="3.40.50.150">
    <property type="entry name" value="Vaccinia Virus protein VP39"/>
    <property type="match status" value="1"/>
</dbReference>
<dbReference type="EMBL" id="CP045798">
    <property type="protein sequence ID" value="QNB47270.1"/>
    <property type="molecule type" value="Genomic_DNA"/>
</dbReference>
<dbReference type="PANTHER" id="PTHR47739:SF1">
    <property type="entry name" value="TRNA1(VAL) (ADENINE(37)-N6)-METHYLTRANSFERASE"/>
    <property type="match status" value="1"/>
</dbReference>
<dbReference type="SUPFAM" id="SSF53335">
    <property type="entry name" value="S-adenosyl-L-methionine-dependent methyltransferases"/>
    <property type="match status" value="1"/>
</dbReference>
<proteinExistence type="predicted"/>
<dbReference type="OrthoDB" id="9777257at2"/>
<dbReference type="AlphaFoldDB" id="A0A7G6E5B6"/>
<dbReference type="RefSeq" id="WP_034423133.1">
    <property type="nucleotide sequence ID" value="NZ_CP045798.1"/>
</dbReference>
<keyword evidence="3" id="KW-1185">Reference proteome</keyword>
<evidence type="ECO:0000313" key="2">
    <source>
        <dbReference type="EMBL" id="QNB47270.1"/>
    </source>
</evidence>
<dbReference type="CDD" id="cd02440">
    <property type="entry name" value="AdoMet_MTases"/>
    <property type="match status" value="1"/>
</dbReference>
<organism evidence="2 3">
    <name type="scientific">Thermanaerosceptrum fracticalcis</name>
    <dbReference type="NCBI Taxonomy" id="1712410"/>
    <lineage>
        <taxon>Bacteria</taxon>
        <taxon>Bacillati</taxon>
        <taxon>Bacillota</taxon>
        <taxon>Clostridia</taxon>
        <taxon>Eubacteriales</taxon>
        <taxon>Peptococcaceae</taxon>
        <taxon>Thermanaerosceptrum</taxon>
    </lineage>
</organism>
<dbReference type="InterPro" id="IPR050210">
    <property type="entry name" value="tRNA_Adenine-N(6)_MTase"/>
</dbReference>
<gene>
    <name evidence="2" type="ORF">BR63_13810</name>
</gene>
<dbReference type="GO" id="GO:0008168">
    <property type="term" value="F:methyltransferase activity"/>
    <property type="evidence" value="ECO:0007669"/>
    <property type="project" value="UniProtKB-KW"/>
</dbReference>
<feature type="domain" description="Methyltransferase small" evidence="1">
    <location>
        <begin position="36"/>
        <end position="129"/>
    </location>
</feature>
<keyword evidence="2" id="KW-0808">Transferase</keyword>
<protein>
    <submittedName>
        <fullName evidence="2">Methyltransferase</fullName>
    </submittedName>
</protein>